<dbReference type="PANTHER" id="PTHR43308">
    <property type="entry name" value="OUTER MEMBRANE PROTEIN ALPHA-RELATED"/>
    <property type="match status" value="1"/>
</dbReference>
<comment type="caution">
    <text evidence="2">The sequence shown here is derived from an EMBL/GenBank/DDBJ whole genome shotgun (WGS) entry which is preliminary data.</text>
</comment>
<dbReference type="Proteomes" id="UP000670947">
    <property type="component" value="Unassembled WGS sequence"/>
</dbReference>
<dbReference type="InterPro" id="IPR046780">
    <property type="entry name" value="aBig_2"/>
</dbReference>
<keyword evidence="3" id="KW-1185">Reference proteome</keyword>
<dbReference type="PANTHER" id="PTHR43308:SF5">
    <property type="entry name" value="S-LAYER PROTEIN _ PEPTIDOGLYCAN ENDO-BETA-N-ACETYLGLUCOSAMINIDASE"/>
    <property type="match status" value="1"/>
</dbReference>
<dbReference type="Pfam" id="PF00395">
    <property type="entry name" value="SLH"/>
    <property type="match status" value="3"/>
</dbReference>
<reference evidence="2 3" key="1">
    <citation type="submission" date="2021-03" db="EMBL/GenBank/DDBJ databases">
        <title>Paenibacillus artemisicola MWE-103 whole genome sequence.</title>
        <authorList>
            <person name="Ham Y.J."/>
        </authorList>
    </citation>
    <scope>NUCLEOTIDE SEQUENCE [LARGE SCALE GENOMIC DNA]</scope>
    <source>
        <strain evidence="2 3">MWE-103</strain>
    </source>
</reference>
<evidence type="ECO:0000313" key="3">
    <source>
        <dbReference type="Proteomes" id="UP000670947"/>
    </source>
</evidence>
<organism evidence="2 3">
    <name type="scientific">Paenibacillus artemisiicola</name>
    <dbReference type="NCBI Taxonomy" id="1172618"/>
    <lineage>
        <taxon>Bacteria</taxon>
        <taxon>Bacillati</taxon>
        <taxon>Bacillota</taxon>
        <taxon>Bacilli</taxon>
        <taxon>Bacillales</taxon>
        <taxon>Paenibacillaceae</taxon>
        <taxon>Paenibacillus</taxon>
    </lineage>
</organism>
<proteinExistence type="predicted"/>
<dbReference type="Pfam" id="PF20578">
    <property type="entry name" value="aBig_2"/>
    <property type="match status" value="4"/>
</dbReference>
<dbReference type="EMBL" id="JAGGDJ010000007">
    <property type="protein sequence ID" value="MBO7745112.1"/>
    <property type="molecule type" value="Genomic_DNA"/>
</dbReference>
<accession>A0ABS3W9Y0</accession>
<sequence>MNEQRNRAMRGLTVLIVFTMLLTGFGGLASAGAGSGTAAEAASWVSNFDFSGGNAKTFTVGDEAGHSAAITLDRSFADMQDLVGLLNEQLAGTDIVAVYTTSDSFSLLSGVVGKSSLITVSGPNAGEFFGRTDYRGTATDAESVADTQAALTPFFNTDESIGWVLSDMTLPTTDIINGTDISWFSDTPDVISDTGHVVRQTNDTVVTLTATISKGDAVPVTNDFAITVIGTAPRNVLTDEESVANTKAGLTPFYGADETQAYVLSSVTLPLEDVITGTAIAWSTDNADVVTDTGLVTRQSATKNVTLTAVIAKNGASDTATFVLSVIGYDAEWINWEKPAINPTYASGDSESAVTQDLQLPASVNGVAISWTSANAAVVEADGTVHQPNFADGPADVVLTATLTRGDAVDTKAFDLQVLTKPETDAEAVAYDKAHLPVEYADGDSDGSVTSDVALGTAGAHGSDVAWSSGNPAVVSNTGVVHRPLGSDETVTLTVTVAKGDEESETTLTLTVKGTPYPVVGTTPPASTPSADLTHATEALLGAQAANAVVAAVQTKTNGAGDTVVSVNQTELLSRIDQGDVQTVVVLLAESKGKAVITLTPGLLTALLAKHEDARVVFQSQGVTYELPAALANEAAVMQALGLSETDAKHAELQVAIQLAPADSASRQAAGVGGTPAAPVASFSLAVVTPDRTYALNDFQGTYINRSFELTASVDPSKAVGVVLQADGSVTPVPTTFAVVGGTSVAVIKADHNSAYTVIGHTSALSDIGGSWAKGKIAVLANKLILTGYADGSFKPNGAVTRAEFAQMIARGLGLHTGSGRAAFTDVSADAWYAGVLEAMAFRGFIDGYADGSFKPNREISRQEEAVILGRVLAYLHDGTTPGEAALDAFHDRDAIAGYAKSAVASLAQLKIMNGDAAGNLNPQASATRAETAALIYNLLLHVGFLN</sequence>
<gene>
    <name evidence="2" type="ORF">I8J29_12960</name>
</gene>
<dbReference type="InterPro" id="IPR001119">
    <property type="entry name" value="SLH_dom"/>
</dbReference>
<evidence type="ECO:0000313" key="2">
    <source>
        <dbReference type="EMBL" id="MBO7745112.1"/>
    </source>
</evidence>
<dbReference type="RefSeq" id="WP_208848014.1">
    <property type="nucleotide sequence ID" value="NZ_JAGGDJ010000007.1"/>
</dbReference>
<dbReference type="PROSITE" id="PS51272">
    <property type="entry name" value="SLH"/>
    <property type="match status" value="3"/>
</dbReference>
<name>A0ABS3W9Y0_9BACL</name>
<feature type="domain" description="SLH" evidence="1">
    <location>
        <begin position="824"/>
        <end position="883"/>
    </location>
</feature>
<protein>
    <submittedName>
        <fullName evidence="2">S-layer homology domain-containing protein</fullName>
    </submittedName>
</protein>
<dbReference type="InterPro" id="IPR051465">
    <property type="entry name" value="Cell_Envelope_Struct_Comp"/>
</dbReference>
<feature type="domain" description="SLH" evidence="1">
    <location>
        <begin position="760"/>
        <end position="823"/>
    </location>
</feature>
<evidence type="ECO:0000259" key="1">
    <source>
        <dbReference type="PROSITE" id="PS51272"/>
    </source>
</evidence>
<feature type="domain" description="SLH" evidence="1">
    <location>
        <begin position="887"/>
        <end position="947"/>
    </location>
</feature>